<reference evidence="1 2" key="1">
    <citation type="journal article" date="2019" name="Nat. Ecol. Evol.">
        <title>Megaphylogeny resolves global patterns of mushroom evolution.</title>
        <authorList>
            <person name="Varga T."/>
            <person name="Krizsan K."/>
            <person name="Foldi C."/>
            <person name="Dima B."/>
            <person name="Sanchez-Garcia M."/>
            <person name="Sanchez-Ramirez S."/>
            <person name="Szollosi G.J."/>
            <person name="Szarkandi J.G."/>
            <person name="Papp V."/>
            <person name="Albert L."/>
            <person name="Andreopoulos W."/>
            <person name="Angelini C."/>
            <person name="Antonin V."/>
            <person name="Barry K.W."/>
            <person name="Bougher N.L."/>
            <person name="Buchanan P."/>
            <person name="Buyck B."/>
            <person name="Bense V."/>
            <person name="Catcheside P."/>
            <person name="Chovatia M."/>
            <person name="Cooper J."/>
            <person name="Damon W."/>
            <person name="Desjardin D."/>
            <person name="Finy P."/>
            <person name="Geml J."/>
            <person name="Haridas S."/>
            <person name="Hughes K."/>
            <person name="Justo A."/>
            <person name="Karasinski D."/>
            <person name="Kautmanova I."/>
            <person name="Kiss B."/>
            <person name="Kocsube S."/>
            <person name="Kotiranta H."/>
            <person name="LaButti K.M."/>
            <person name="Lechner B.E."/>
            <person name="Liimatainen K."/>
            <person name="Lipzen A."/>
            <person name="Lukacs Z."/>
            <person name="Mihaltcheva S."/>
            <person name="Morgado L.N."/>
            <person name="Niskanen T."/>
            <person name="Noordeloos M.E."/>
            <person name="Ohm R.A."/>
            <person name="Ortiz-Santana B."/>
            <person name="Ovrebo C."/>
            <person name="Racz N."/>
            <person name="Riley R."/>
            <person name="Savchenko A."/>
            <person name="Shiryaev A."/>
            <person name="Soop K."/>
            <person name="Spirin V."/>
            <person name="Szebenyi C."/>
            <person name="Tomsovsky M."/>
            <person name="Tulloss R.E."/>
            <person name="Uehling J."/>
            <person name="Grigoriev I.V."/>
            <person name="Vagvolgyi C."/>
            <person name="Papp T."/>
            <person name="Martin F.M."/>
            <person name="Miettinen O."/>
            <person name="Hibbett D.S."/>
            <person name="Nagy L.G."/>
        </authorList>
    </citation>
    <scope>NUCLEOTIDE SEQUENCE [LARGE SCALE GENOMIC DNA]</scope>
    <source>
        <strain evidence="1 2">NL-1719</strain>
    </source>
</reference>
<dbReference type="Proteomes" id="UP000308600">
    <property type="component" value="Unassembled WGS sequence"/>
</dbReference>
<accession>A0ACD3A8U9</accession>
<evidence type="ECO:0000313" key="2">
    <source>
        <dbReference type="Proteomes" id="UP000308600"/>
    </source>
</evidence>
<organism evidence="1 2">
    <name type="scientific">Pluteus cervinus</name>
    <dbReference type="NCBI Taxonomy" id="181527"/>
    <lineage>
        <taxon>Eukaryota</taxon>
        <taxon>Fungi</taxon>
        <taxon>Dikarya</taxon>
        <taxon>Basidiomycota</taxon>
        <taxon>Agaricomycotina</taxon>
        <taxon>Agaricomycetes</taxon>
        <taxon>Agaricomycetidae</taxon>
        <taxon>Agaricales</taxon>
        <taxon>Pluteineae</taxon>
        <taxon>Pluteaceae</taxon>
        <taxon>Pluteus</taxon>
    </lineage>
</organism>
<keyword evidence="2" id="KW-1185">Reference proteome</keyword>
<gene>
    <name evidence="1" type="ORF">BDN72DRAFT_849071</name>
</gene>
<dbReference type="EMBL" id="ML208607">
    <property type="protein sequence ID" value="TFK62076.1"/>
    <property type="molecule type" value="Genomic_DNA"/>
</dbReference>
<proteinExistence type="predicted"/>
<evidence type="ECO:0000313" key="1">
    <source>
        <dbReference type="EMBL" id="TFK62076.1"/>
    </source>
</evidence>
<name>A0ACD3A8U9_9AGAR</name>
<protein>
    <submittedName>
        <fullName evidence="1">Ribokinase-like protein</fullName>
    </submittedName>
</protein>
<sequence length="354" mass="37972">MANPTECLCIVRGSINRDEYFHVKSIARPGETISSTKYESRIGGKGANQAVAIARAGGNVKFYGTIGKDGLWIKDEMNSYGVDASSILVSEEPTGRALIQVAEDGENSIVLFPGANHNQLHEQTPTSIFGSSFTNSNATTTTTQIQPTHLLLQNEIHFDSTIQAMKKFGKQACIIFNPSPLPSAEQIRREVPWENITWLIINRGEAEDLVSAFGNTGLTPDSPIDEVISGLESQPSLKDVNIVCTLGSNGVIGFLPSMHRTPDGPSILYVPASRVVGGVKDTTGAGDCFTGYFVAGLMELGPGKWVGDGISQEDVVGLLERCVQAAAMCVEKPGTIDSIPSRGEVDERMKDRPT</sequence>